<feature type="compositionally biased region" description="Basic and acidic residues" evidence="13">
    <location>
        <begin position="270"/>
        <end position="281"/>
    </location>
</feature>
<feature type="signal peptide" evidence="14">
    <location>
        <begin position="1"/>
        <end position="26"/>
    </location>
</feature>
<dbReference type="Gene3D" id="2.40.170.20">
    <property type="entry name" value="TonB-dependent receptor, beta-barrel domain"/>
    <property type="match status" value="1"/>
</dbReference>
<dbReference type="PROSITE" id="PS52016">
    <property type="entry name" value="TONB_DEPENDENT_REC_3"/>
    <property type="match status" value="1"/>
</dbReference>
<gene>
    <name evidence="17" type="ORF">EC392_11975</name>
</gene>
<dbReference type="Proteomes" id="UP000274511">
    <property type="component" value="Unassembled WGS sequence"/>
</dbReference>
<evidence type="ECO:0000256" key="9">
    <source>
        <dbReference type="ARBA" id="ARBA00023237"/>
    </source>
</evidence>
<dbReference type="Pfam" id="PF07715">
    <property type="entry name" value="Plug"/>
    <property type="match status" value="1"/>
</dbReference>
<accession>A0A3N0UE17</accession>
<dbReference type="InterPro" id="IPR000531">
    <property type="entry name" value="Beta-barrel_TonB"/>
</dbReference>
<dbReference type="GO" id="GO:0015344">
    <property type="term" value="F:siderophore uptake transmembrane transporter activity"/>
    <property type="evidence" value="ECO:0007669"/>
    <property type="project" value="TreeGrafter"/>
</dbReference>
<keyword evidence="17" id="KW-0675">Receptor</keyword>
<feature type="region of interest" description="Disordered" evidence="13">
    <location>
        <begin position="255"/>
        <end position="281"/>
    </location>
</feature>
<evidence type="ECO:0000259" key="16">
    <source>
        <dbReference type="Pfam" id="PF07715"/>
    </source>
</evidence>
<evidence type="ECO:0000256" key="5">
    <source>
        <dbReference type="ARBA" id="ARBA00022729"/>
    </source>
</evidence>
<dbReference type="InterPro" id="IPR037066">
    <property type="entry name" value="Plug_dom_sf"/>
</dbReference>
<evidence type="ECO:0000256" key="14">
    <source>
        <dbReference type="SAM" id="SignalP"/>
    </source>
</evidence>
<reference evidence="17 18" key="1">
    <citation type="submission" date="2018-10" db="EMBL/GenBank/DDBJ databases">
        <title>New species genome.</title>
        <authorList>
            <person name="Li Y."/>
        </authorList>
    </citation>
    <scope>NUCLEOTIDE SEQUENCE [LARGE SCALE GENOMIC DNA]</scope>
    <source>
        <strain evidence="17 18">L6_4B</strain>
    </source>
</reference>
<evidence type="ECO:0000256" key="4">
    <source>
        <dbReference type="ARBA" id="ARBA00022692"/>
    </source>
</evidence>
<keyword evidence="6" id="KW-0406">Ion transport</keyword>
<evidence type="ECO:0000256" key="13">
    <source>
        <dbReference type="SAM" id="MobiDB-lite"/>
    </source>
</evidence>
<dbReference type="SUPFAM" id="SSF56935">
    <property type="entry name" value="Porins"/>
    <property type="match status" value="1"/>
</dbReference>
<evidence type="ECO:0000256" key="3">
    <source>
        <dbReference type="ARBA" id="ARBA00022452"/>
    </source>
</evidence>
<dbReference type="GO" id="GO:0009279">
    <property type="term" value="C:cell outer membrane"/>
    <property type="evidence" value="ECO:0007669"/>
    <property type="project" value="UniProtKB-SubCell"/>
</dbReference>
<organism evidence="17 18">
    <name type="scientific">Lonsdalea populi</name>
    <dbReference type="NCBI Taxonomy" id="1172565"/>
    <lineage>
        <taxon>Bacteria</taxon>
        <taxon>Pseudomonadati</taxon>
        <taxon>Pseudomonadota</taxon>
        <taxon>Gammaproteobacteria</taxon>
        <taxon>Enterobacterales</taxon>
        <taxon>Pectobacteriaceae</taxon>
        <taxon>Lonsdalea</taxon>
    </lineage>
</organism>
<feature type="chain" id="PRO_5018116540" evidence="14">
    <location>
        <begin position="27"/>
        <end position="648"/>
    </location>
</feature>
<evidence type="ECO:0000259" key="15">
    <source>
        <dbReference type="Pfam" id="PF00593"/>
    </source>
</evidence>
<feature type="domain" description="TonB-dependent receptor-like beta-barrel" evidence="15">
    <location>
        <begin position="216"/>
        <end position="621"/>
    </location>
</feature>
<keyword evidence="9 10" id="KW-0998">Cell outer membrane</keyword>
<dbReference type="InterPro" id="IPR012910">
    <property type="entry name" value="Plug_dom"/>
</dbReference>
<evidence type="ECO:0000256" key="12">
    <source>
        <dbReference type="RuleBase" id="RU003357"/>
    </source>
</evidence>
<dbReference type="InterPro" id="IPR010916">
    <property type="entry name" value="TonB_box_CS"/>
</dbReference>
<dbReference type="EMBL" id="RJUJ01000011">
    <property type="protein sequence ID" value="ROH78783.1"/>
    <property type="molecule type" value="Genomic_DNA"/>
</dbReference>
<evidence type="ECO:0000256" key="11">
    <source>
        <dbReference type="PROSITE-ProRule" id="PRU10143"/>
    </source>
</evidence>
<keyword evidence="2 10" id="KW-0813">Transport</keyword>
<dbReference type="STRING" id="1172565.AU508_07725"/>
<dbReference type="PANTHER" id="PTHR30069:SF53">
    <property type="entry name" value="COLICIN I RECEPTOR-RELATED"/>
    <property type="match status" value="1"/>
</dbReference>
<evidence type="ECO:0000256" key="8">
    <source>
        <dbReference type="ARBA" id="ARBA00023136"/>
    </source>
</evidence>
<proteinExistence type="inferred from homology"/>
<keyword evidence="3 10" id="KW-1134">Transmembrane beta strand</keyword>
<dbReference type="GO" id="GO:0044718">
    <property type="term" value="P:siderophore transmembrane transport"/>
    <property type="evidence" value="ECO:0007669"/>
    <property type="project" value="TreeGrafter"/>
</dbReference>
<dbReference type="Pfam" id="PF00593">
    <property type="entry name" value="TonB_dep_Rec_b-barrel"/>
    <property type="match status" value="1"/>
</dbReference>
<evidence type="ECO:0000256" key="6">
    <source>
        <dbReference type="ARBA" id="ARBA00023065"/>
    </source>
</evidence>
<evidence type="ECO:0000256" key="1">
    <source>
        <dbReference type="ARBA" id="ARBA00004571"/>
    </source>
</evidence>
<dbReference type="CDD" id="cd01347">
    <property type="entry name" value="ligand_gated_channel"/>
    <property type="match status" value="1"/>
</dbReference>
<evidence type="ECO:0000313" key="17">
    <source>
        <dbReference type="EMBL" id="ROH78783.1"/>
    </source>
</evidence>
<dbReference type="PROSITE" id="PS00430">
    <property type="entry name" value="TONB_DEPENDENT_REC_1"/>
    <property type="match status" value="1"/>
</dbReference>
<name>A0A3N0UE17_9GAMM</name>
<comment type="caution">
    <text evidence="17">The sequence shown here is derived from an EMBL/GenBank/DDBJ whole genome shotgun (WGS) entry which is preliminary data.</text>
</comment>
<evidence type="ECO:0000256" key="7">
    <source>
        <dbReference type="ARBA" id="ARBA00023077"/>
    </source>
</evidence>
<evidence type="ECO:0000256" key="2">
    <source>
        <dbReference type="ARBA" id="ARBA00022448"/>
    </source>
</evidence>
<comment type="similarity">
    <text evidence="10 12">Belongs to the TonB-dependent receptor family.</text>
</comment>
<feature type="short sequence motif" description="TonB box" evidence="11">
    <location>
        <begin position="35"/>
        <end position="41"/>
    </location>
</feature>
<keyword evidence="7 11" id="KW-0798">TonB box</keyword>
<evidence type="ECO:0000313" key="18">
    <source>
        <dbReference type="Proteomes" id="UP000274511"/>
    </source>
</evidence>
<dbReference type="AlphaFoldDB" id="A0A3N0UE17"/>
<feature type="domain" description="TonB-dependent receptor plug" evidence="16">
    <location>
        <begin position="47"/>
        <end position="156"/>
    </location>
</feature>
<dbReference type="InterPro" id="IPR039426">
    <property type="entry name" value="TonB-dep_rcpt-like"/>
</dbReference>
<comment type="subcellular location">
    <subcellularLocation>
        <location evidence="1 10">Cell outer membrane</location>
        <topology evidence="1 10">Multi-pass membrane protein</topology>
    </subcellularLocation>
</comment>
<dbReference type="Gene3D" id="2.170.130.10">
    <property type="entry name" value="TonB-dependent receptor, plug domain"/>
    <property type="match status" value="1"/>
</dbReference>
<keyword evidence="8 10" id="KW-0472">Membrane</keyword>
<keyword evidence="5 14" id="KW-0732">Signal</keyword>
<dbReference type="RefSeq" id="WP_123244681.1">
    <property type="nucleotide sequence ID" value="NZ_RJUJ01000011.1"/>
</dbReference>
<sequence>MCNSIIKYKRTELASLILLFTSAAYAADSETSADTMVVTASGFEQRLEDAPASVSVISGDDLRKRSIQNLADAVRDVEGVSVIGGANENDISIRGMPGDYTLILVDGKRQSGRDSRVNGNAGYEQSFIPPAAAIERIEVIRGPMSSLYGSDAIGGVINIITRKVNKQWGGSLSWDYAARQHDDQGNAANTQFYLAGPLVDDKLGLQLWGRYLDRQADDDVQNTNGFSKADHKDVTGRLSFAPTDNQELQLEGGVSRLKNGDGESANWATREQKNNRDHWSVSHDGRWDWGTSTVSFAQEKTSREGLASPSQSDVYGRKPTIKNSVLDAKLIVPTMYHTATLGGQWQGNELKDWNQGDGTRQDHRYSVVQRALFIEDEWRLAEAFSLTGGLRLDNHEKYGNHYSPRLYGVWYVSDEWTLKGGVARGFKTPEIRSVIDDYAVLRRNTWAMLGNPNLKPETSTNYELSAMWSNRDDLSASATLFYNDFQDKLSTLTTDRRWNGYIVMERINIDKAIIKGAELTGSWKIAPELSLKANYTFLDSEQKSGSNKGAPLALTTKHKASLRSEWDYTGQTQFWAAANYHGKEYGTSVTAEPAPDYLTADVGVSHQLSRNLALNGAIYNIGDKRLNDETYGTVNYGRTFWGGVTHTF</sequence>
<evidence type="ECO:0000256" key="10">
    <source>
        <dbReference type="PROSITE-ProRule" id="PRU01360"/>
    </source>
</evidence>
<keyword evidence="4 10" id="KW-0812">Transmembrane</keyword>
<dbReference type="InterPro" id="IPR036942">
    <property type="entry name" value="Beta-barrel_TonB_sf"/>
</dbReference>
<dbReference type="PANTHER" id="PTHR30069">
    <property type="entry name" value="TONB-DEPENDENT OUTER MEMBRANE RECEPTOR"/>
    <property type="match status" value="1"/>
</dbReference>
<protein>
    <submittedName>
        <fullName evidence="17">TonB-dependent receptor</fullName>
    </submittedName>
</protein>